<dbReference type="Pfam" id="PF01272">
    <property type="entry name" value="GreA_GreB"/>
    <property type="match status" value="1"/>
</dbReference>
<feature type="domain" description="Regulator of nucleoside diphosphate kinase N-terminal" evidence="2">
    <location>
        <begin position="10"/>
        <end position="49"/>
    </location>
</feature>
<sequence>MHSDLQTRLPAIAISARDAGRLRHLAEVAAGQYPETSEFLAREIERAEIRAADQSMRDIVAMQSEVTFRDDIGGQARTVTLVYPEDADVAAGKISVLTPIGAALIGMQVGKSIEFQTPAGGWRSLTVIKVVQHA</sequence>
<keyword evidence="3" id="KW-0251">Elongation factor</keyword>
<keyword evidence="3" id="KW-0648">Protein biosynthesis</keyword>
<dbReference type="eggNOG" id="COG0782">
    <property type="taxonomic scope" value="Bacteria"/>
</dbReference>
<dbReference type="SUPFAM" id="SSF54534">
    <property type="entry name" value="FKBP-like"/>
    <property type="match status" value="1"/>
</dbReference>
<feature type="domain" description="Transcription elongation factor GreA/GreB C-terminal" evidence="1">
    <location>
        <begin position="58"/>
        <end position="130"/>
    </location>
</feature>
<proteinExistence type="predicted"/>
<evidence type="ECO:0000259" key="1">
    <source>
        <dbReference type="Pfam" id="PF01272"/>
    </source>
</evidence>
<dbReference type="HOGENOM" id="CLU_120358_0_1_5"/>
<dbReference type="AlphaFoldDB" id="B6JAX8"/>
<dbReference type="EMBL" id="CP002826">
    <property type="protein sequence ID" value="AEI07724.1"/>
    <property type="molecule type" value="Genomic_DNA"/>
</dbReference>
<protein>
    <submittedName>
        <fullName evidence="3">Transcription elongation factor GreA</fullName>
    </submittedName>
</protein>
<dbReference type="Proteomes" id="UP000007730">
    <property type="component" value="Chromosome"/>
</dbReference>
<evidence type="ECO:0000259" key="2">
    <source>
        <dbReference type="Pfam" id="PF14760"/>
    </source>
</evidence>
<dbReference type="GO" id="GO:0003677">
    <property type="term" value="F:DNA binding"/>
    <property type="evidence" value="ECO:0007669"/>
    <property type="project" value="InterPro"/>
</dbReference>
<dbReference type="PIRSF" id="PIRSF006092">
    <property type="entry name" value="GreA_GreB"/>
    <property type="match status" value="1"/>
</dbReference>
<reference evidence="3 4" key="1">
    <citation type="journal article" date="2011" name="J. Bacteriol.">
        <title>Complete genome sequences of the chemolithoautotrophic Oligotropha carboxidovorans strains OM4 and OM5.</title>
        <authorList>
            <person name="Volland S."/>
            <person name="Rachinger M."/>
            <person name="Strittmatter A."/>
            <person name="Daniel R."/>
            <person name="Gottschalk G."/>
            <person name="Meyer O."/>
        </authorList>
    </citation>
    <scope>NUCLEOTIDE SEQUENCE [LARGE SCALE GENOMIC DNA]</scope>
    <source>
        <strain evidence="4">ATCC 49405 / DSM 1227 / KCTC 32145 / OM5</strain>
    </source>
</reference>
<dbReference type="InterPro" id="IPR036953">
    <property type="entry name" value="GreA/GreB_C_sf"/>
</dbReference>
<dbReference type="NCBIfam" id="NF004396">
    <property type="entry name" value="PRK05753.1"/>
    <property type="match status" value="1"/>
</dbReference>
<dbReference type="InterPro" id="IPR029462">
    <property type="entry name" value="Rnk_N"/>
</dbReference>
<dbReference type="PATRIC" id="fig|504832.7.peg.3203"/>
<organism evidence="3 4">
    <name type="scientific">Afipia carboxidovorans (strain ATCC 49405 / DSM 1227 / KCTC 32145 / OM5)</name>
    <name type="common">Oligotropha carboxidovorans</name>
    <dbReference type="NCBI Taxonomy" id="504832"/>
    <lineage>
        <taxon>Bacteria</taxon>
        <taxon>Pseudomonadati</taxon>
        <taxon>Pseudomonadota</taxon>
        <taxon>Alphaproteobacteria</taxon>
        <taxon>Hyphomicrobiales</taxon>
        <taxon>Nitrobacteraceae</taxon>
        <taxon>Afipia</taxon>
    </lineage>
</organism>
<dbReference type="Pfam" id="PF14760">
    <property type="entry name" value="Rnk_N"/>
    <property type="match status" value="1"/>
</dbReference>
<name>B6JAX8_AFIC5</name>
<dbReference type="InterPro" id="IPR001437">
    <property type="entry name" value="Tscrpt_elong_fac_GreA/B_C"/>
</dbReference>
<dbReference type="PANTHER" id="PTHR30437:SF5">
    <property type="entry name" value="REGULATOR OF NUCLEOSIDE DIPHOSPHATE KINASE"/>
    <property type="match status" value="1"/>
</dbReference>
<dbReference type="STRING" id="504832.OCA5_c30400"/>
<dbReference type="KEGG" id="oca:OCAR_4915"/>
<keyword evidence="4" id="KW-1185">Reference proteome</keyword>
<evidence type="ECO:0000313" key="3">
    <source>
        <dbReference type="EMBL" id="AEI07724.1"/>
    </source>
</evidence>
<dbReference type="GO" id="GO:0003746">
    <property type="term" value="F:translation elongation factor activity"/>
    <property type="evidence" value="ECO:0007669"/>
    <property type="project" value="UniProtKB-KW"/>
</dbReference>
<gene>
    <name evidence="3" type="primary">greA2</name>
    <name evidence="3" type="ordered locus">OCA5_c30400</name>
</gene>
<dbReference type="PANTHER" id="PTHR30437">
    <property type="entry name" value="TRANSCRIPTION ELONGATION FACTOR GREA"/>
    <property type="match status" value="1"/>
</dbReference>
<dbReference type="GO" id="GO:0070063">
    <property type="term" value="F:RNA polymerase binding"/>
    <property type="evidence" value="ECO:0007669"/>
    <property type="project" value="InterPro"/>
</dbReference>
<dbReference type="Gene3D" id="1.10.286.20">
    <property type="match status" value="1"/>
</dbReference>
<dbReference type="GO" id="GO:0032784">
    <property type="term" value="P:regulation of DNA-templated transcription elongation"/>
    <property type="evidence" value="ECO:0007669"/>
    <property type="project" value="InterPro"/>
</dbReference>
<dbReference type="RefSeq" id="WP_012562082.1">
    <property type="nucleotide sequence ID" value="NC_011386.1"/>
</dbReference>
<dbReference type="GO" id="GO:0006354">
    <property type="term" value="P:DNA-templated transcription elongation"/>
    <property type="evidence" value="ECO:0007669"/>
    <property type="project" value="TreeGrafter"/>
</dbReference>
<dbReference type="InterPro" id="IPR023459">
    <property type="entry name" value="Tscrpt_elong_fac_GreA/B_fam"/>
</dbReference>
<accession>B6JAX8</accession>
<dbReference type="Gene3D" id="3.10.50.30">
    <property type="entry name" value="Transcription elongation factor, GreA/GreB, C-terminal domain"/>
    <property type="match status" value="1"/>
</dbReference>
<dbReference type="OrthoDB" id="192847at2"/>
<dbReference type="KEGG" id="ocg:OCA5_c30400"/>
<evidence type="ECO:0000313" key="4">
    <source>
        <dbReference type="Proteomes" id="UP000007730"/>
    </source>
</evidence>